<dbReference type="PANTHER" id="PTHR31633">
    <property type="entry name" value="H/ACA RIBONUCLEOPROTEIN COMPLEX NON-CORE SUBUNIT NAF1"/>
    <property type="match status" value="1"/>
</dbReference>
<protein>
    <recommendedName>
        <fullName evidence="3">H/ACA ribonucleoprotein complex non-core subunit NAF1</fullName>
    </recommendedName>
</protein>
<evidence type="ECO:0000313" key="11">
    <source>
        <dbReference type="EMBL" id="GAT57433.1"/>
    </source>
</evidence>
<reference evidence="11" key="1">
    <citation type="submission" date="2014-09" db="EMBL/GenBank/DDBJ databases">
        <title>Genome sequence of the luminous mushroom Mycena chlorophos for searching fungal bioluminescence genes.</title>
        <authorList>
            <person name="Tanaka Y."/>
            <person name="Kasuga D."/>
            <person name="Oba Y."/>
            <person name="Hase S."/>
            <person name="Sato K."/>
            <person name="Oba Y."/>
            <person name="Sakakibara Y."/>
        </authorList>
    </citation>
    <scope>NUCLEOTIDE SEQUENCE</scope>
</reference>
<evidence type="ECO:0000313" key="12">
    <source>
        <dbReference type="Proteomes" id="UP000815677"/>
    </source>
</evidence>
<dbReference type="InterPro" id="IPR007504">
    <property type="entry name" value="H/ACA_rnp_Gar1/Naf1"/>
</dbReference>
<organism evidence="11 12">
    <name type="scientific">Mycena chlorophos</name>
    <name type="common">Agaric fungus</name>
    <name type="synonym">Agaricus chlorophos</name>
    <dbReference type="NCBI Taxonomy" id="658473"/>
    <lineage>
        <taxon>Eukaryota</taxon>
        <taxon>Fungi</taxon>
        <taxon>Dikarya</taxon>
        <taxon>Basidiomycota</taxon>
        <taxon>Agaricomycotina</taxon>
        <taxon>Agaricomycetes</taxon>
        <taxon>Agaricomycetidae</taxon>
        <taxon>Agaricales</taxon>
        <taxon>Marasmiineae</taxon>
        <taxon>Mycenaceae</taxon>
        <taxon>Mycena</taxon>
    </lineage>
</organism>
<dbReference type="Gene3D" id="3.30.2130.10">
    <property type="entry name" value="VC0802-like"/>
    <property type="match status" value="1"/>
</dbReference>
<feature type="region of interest" description="Disordered" evidence="9">
    <location>
        <begin position="153"/>
        <end position="197"/>
    </location>
</feature>
<sequence length="594" mass="66268">MISLQTKEDVEDDVDEVESGAAAPPALSYFQTKNELLETDITVPDIEQVGPEEVLEPVGEVFSVVDKTVIVKGASSSPHTLDSDTLLVFEDRKVLGYIYETFGPTTQPLYQVKFNAAYPVDLEKITLSRTVFHVPQRSKFVEVDQIKRFKGSDASNVNDEEPAVHELDFSDDEAEAKHKRRMKNSSRAGTPSPAQMRDQEMAYYESNPYAENSAYDDDYGAGPSRPTPLPYDDPYSEDYTPPPPTQQHPLPAPPVLDDMFSARARGRGRGGRDGSRRGRDRGRGRGRGGRPDWDHASGSQPPQRSRSQRSRSLSPTSLAIARATGQYPQDRQQPPSWAAPPMQQPQFGYSQGPMQMPMQMQQGFVQPHINPRFASAFGFGVMPQAGQQQQPPYYYPQQQQRNGGASETRTAAFYRLYGVYYCRAHGTSAKRGRSAFTLSTSHHRWSSHPCLPPPMSPPSDHPYLNVLTLSGAWFVRKLKPSELEAAFRKLVENDNEKRFLSITRTDEELSVVGEYQEGATPIEYAEFATWTAFKIAGPMEFNLTGVLAGFVDPLRKNAVPVFAVSTYNTDYVLVPAEKQQLAAQALKEDGWILV</sequence>
<evidence type="ECO:0000256" key="4">
    <source>
        <dbReference type="ARBA" id="ARBA00022517"/>
    </source>
</evidence>
<dbReference type="InterPro" id="IPR040309">
    <property type="entry name" value="Naf1"/>
</dbReference>
<evidence type="ECO:0000256" key="9">
    <source>
        <dbReference type="SAM" id="MobiDB-lite"/>
    </source>
</evidence>
<dbReference type="InterPro" id="IPR045865">
    <property type="entry name" value="ACT-like_dom_sf"/>
</dbReference>
<keyword evidence="7" id="KW-0694">RNA-binding</keyword>
<feature type="compositionally biased region" description="Low complexity" evidence="9">
    <location>
        <begin position="297"/>
        <end position="317"/>
    </location>
</feature>
<evidence type="ECO:0000256" key="7">
    <source>
        <dbReference type="ARBA" id="ARBA00022884"/>
    </source>
</evidence>
<feature type="compositionally biased region" description="Acidic residues" evidence="9">
    <location>
        <begin position="9"/>
        <end position="18"/>
    </location>
</feature>
<evidence type="ECO:0000256" key="3">
    <source>
        <dbReference type="ARBA" id="ARBA00021438"/>
    </source>
</evidence>
<keyword evidence="4" id="KW-0690">Ribosome biogenesis</keyword>
<name>A0ABQ0M263_MYCCL</name>
<accession>A0ABQ0M263</accession>
<keyword evidence="6" id="KW-0597">Phosphoprotein</keyword>
<feature type="region of interest" description="Disordered" evidence="9">
    <location>
        <begin position="210"/>
        <end position="350"/>
    </location>
</feature>
<dbReference type="PANTHER" id="PTHR31633:SF1">
    <property type="entry name" value="H_ACA RIBONUCLEOPROTEIN COMPLEX NON-CORE SUBUNIT NAF1"/>
    <property type="match status" value="1"/>
</dbReference>
<proteinExistence type="inferred from homology"/>
<dbReference type="Gene3D" id="2.40.10.230">
    <property type="entry name" value="Probable tRNA pseudouridine synthase domain"/>
    <property type="match status" value="1"/>
</dbReference>
<feature type="domain" description="CASTOR ACT" evidence="10">
    <location>
        <begin position="529"/>
        <end position="588"/>
    </location>
</feature>
<feature type="compositionally biased region" description="Basic and acidic residues" evidence="9">
    <location>
        <begin position="270"/>
        <end position="295"/>
    </location>
</feature>
<comment type="subcellular location">
    <subcellularLocation>
        <location evidence="1">Nucleus</location>
    </subcellularLocation>
</comment>
<feature type="region of interest" description="Disordered" evidence="9">
    <location>
        <begin position="1"/>
        <end position="21"/>
    </location>
</feature>
<dbReference type="SUPFAM" id="SSF55021">
    <property type="entry name" value="ACT-like"/>
    <property type="match status" value="1"/>
</dbReference>
<dbReference type="Pfam" id="PF13840">
    <property type="entry name" value="ACT_7"/>
    <property type="match status" value="1"/>
</dbReference>
<dbReference type="Proteomes" id="UP000815677">
    <property type="component" value="Unassembled WGS sequence"/>
</dbReference>
<evidence type="ECO:0000256" key="6">
    <source>
        <dbReference type="ARBA" id="ARBA00022553"/>
    </source>
</evidence>
<evidence type="ECO:0000256" key="5">
    <source>
        <dbReference type="ARBA" id="ARBA00022552"/>
    </source>
</evidence>
<feature type="compositionally biased region" description="Pro residues" evidence="9">
    <location>
        <begin position="240"/>
        <end position="254"/>
    </location>
</feature>
<evidence type="ECO:0000256" key="1">
    <source>
        <dbReference type="ARBA" id="ARBA00004123"/>
    </source>
</evidence>
<dbReference type="InterPro" id="IPR009000">
    <property type="entry name" value="Transl_B-barrel_sf"/>
</dbReference>
<dbReference type="InterPro" id="IPR038664">
    <property type="entry name" value="Gar1/Naf1_Cbf5-bd_sf"/>
</dbReference>
<feature type="compositionally biased region" description="Polar residues" evidence="9">
    <location>
        <begin position="326"/>
        <end position="335"/>
    </location>
</feature>
<comment type="similarity">
    <text evidence="2">Belongs to the NAF1 family.</text>
</comment>
<evidence type="ECO:0000259" key="10">
    <source>
        <dbReference type="Pfam" id="PF13840"/>
    </source>
</evidence>
<evidence type="ECO:0000256" key="8">
    <source>
        <dbReference type="ARBA" id="ARBA00023242"/>
    </source>
</evidence>
<dbReference type="EMBL" id="DF849461">
    <property type="protein sequence ID" value="GAT57433.1"/>
    <property type="molecule type" value="Genomic_DNA"/>
</dbReference>
<gene>
    <name evidence="11" type="ORF">MCHLO_13967</name>
</gene>
<dbReference type="InterPro" id="IPR027795">
    <property type="entry name" value="CASTOR_ACT_dom"/>
</dbReference>
<keyword evidence="5" id="KW-0698">rRNA processing</keyword>
<dbReference type="SUPFAM" id="SSF50447">
    <property type="entry name" value="Translation proteins"/>
    <property type="match status" value="1"/>
</dbReference>
<dbReference type="Pfam" id="PF04410">
    <property type="entry name" value="Gar1"/>
    <property type="match status" value="1"/>
</dbReference>
<keyword evidence="12" id="KW-1185">Reference proteome</keyword>
<evidence type="ECO:0000256" key="2">
    <source>
        <dbReference type="ARBA" id="ARBA00009801"/>
    </source>
</evidence>
<keyword evidence="8" id="KW-0539">Nucleus</keyword>